<evidence type="ECO:0000313" key="2">
    <source>
        <dbReference type="Proteomes" id="UP001056120"/>
    </source>
</evidence>
<gene>
    <name evidence="1" type="ORF">L1987_48662</name>
</gene>
<keyword evidence="2" id="KW-1185">Reference proteome</keyword>
<evidence type="ECO:0000313" key="1">
    <source>
        <dbReference type="EMBL" id="KAI3774118.1"/>
    </source>
</evidence>
<accession>A0ACB9FT74</accession>
<dbReference type="EMBL" id="CM042033">
    <property type="protein sequence ID" value="KAI3774118.1"/>
    <property type="molecule type" value="Genomic_DNA"/>
</dbReference>
<comment type="caution">
    <text evidence="1">The sequence shown here is derived from an EMBL/GenBank/DDBJ whole genome shotgun (WGS) entry which is preliminary data.</text>
</comment>
<organism evidence="1 2">
    <name type="scientific">Smallanthus sonchifolius</name>
    <dbReference type="NCBI Taxonomy" id="185202"/>
    <lineage>
        <taxon>Eukaryota</taxon>
        <taxon>Viridiplantae</taxon>
        <taxon>Streptophyta</taxon>
        <taxon>Embryophyta</taxon>
        <taxon>Tracheophyta</taxon>
        <taxon>Spermatophyta</taxon>
        <taxon>Magnoliopsida</taxon>
        <taxon>eudicotyledons</taxon>
        <taxon>Gunneridae</taxon>
        <taxon>Pentapetalae</taxon>
        <taxon>asterids</taxon>
        <taxon>campanulids</taxon>
        <taxon>Asterales</taxon>
        <taxon>Asteraceae</taxon>
        <taxon>Asteroideae</taxon>
        <taxon>Heliantheae alliance</taxon>
        <taxon>Millerieae</taxon>
        <taxon>Smallanthus</taxon>
    </lineage>
</organism>
<name>A0ACB9FT74_9ASTR</name>
<sequence length="79" mass="8997">MASSVAESSTVMVSFMVTRLRCDDRWLRVKAGREQTAWEERWPASWNPSHSSKVQISYGLSEEDEFGLKGLFCIRKSGP</sequence>
<reference evidence="1 2" key="2">
    <citation type="journal article" date="2022" name="Mol. Ecol. Resour.">
        <title>The genomes of chicory, endive, great burdock and yacon provide insights into Asteraceae paleo-polyploidization history and plant inulin production.</title>
        <authorList>
            <person name="Fan W."/>
            <person name="Wang S."/>
            <person name="Wang H."/>
            <person name="Wang A."/>
            <person name="Jiang F."/>
            <person name="Liu H."/>
            <person name="Zhao H."/>
            <person name="Xu D."/>
            <person name="Zhang Y."/>
        </authorList>
    </citation>
    <scope>NUCLEOTIDE SEQUENCE [LARGE SCALE GENOMIC DNA]</scope>
    <source>
        <strain evidence="2">cv. Yunnan</strain>
        <tissue evidence="1">Leaves</tissue>
    </source>
</reference>
<proteinExistence type="predicted"/>
<reference evidence="2" key="1">
    <citation type="journal article" date="2022" name="Mol. Ecol. Resour.">
        <title>The genomes of chicory, endive, great burdock and yacon provide insights into Asteraceae palaeo-polyploidization history and plant inulin production.</title>
        <authorList>
            <person name="Fan W."/>
            <person name="Wang S."/>
            <person name="Wang H."/>
            <person name="Wang A."/>
            <person name="Jiang F."/>
            <person name="Liu H."/>
            <person name="Zhao H."/>
            <person name="Xu D."/>
            <person name="Zhang Y."/>
        </authorList>
    </citation>
    <scope>NUCLEOTIDE SEQUENCE [LARGE SCALE GENOMIC DNA]</scope>
    <source>
        <strain evidence="2">cv. Yunnan</strain>
    </source>
</reference>
<protein>
    <submittedName>
        <fullName evidence="1">Uncharacterized protein</fullName>
    </submittedName>
</protein>
<dbReference type="Proteomes" id="UP001056120">
    <property type="component" value="Linkage Group LG16"/>
</dbReference>